<reference evidence="3" key="1">
    <citation type="journal article" date="2014" name="Science">
        <title>Ancient hybridizations among the ancestral genomes of bread wheat.</title>
        <authorList>
            <consortium name="International Wheat Genome Sequencing Consortium,"/>
            <person name="Marcussen T."/>
            <person name="Sandve S.R."/>
            <person name="Heier L."/>
            <person name="Spannagl M."/>
            <person name="Pfeifer M."/>
            <person name="Jakobsen K.S."/>
            <person name="Wulff B.B."/>
            <person name="Steuernagel B."/>
            <person name="Mayer K.F."/>
            <person name="Olsen O.A."/>
        </authorList>
    </citation>
    <scope>NUCLEOTIDE SEQUENCE [LARGE SCALE GENOMIC DNA]</scope>
    <source>
        <strain evidence="3">cv. AL8/78</strain>
    </source>
</reference>
<reference evidence="3" key="2">
    <citation type="journal article" date="2017" name="Nat. Plants">
        <title>The Aegilops tauschii genome reveals multiple impacts of transposons.</title>
        <authorList>
            <person name="Zhao G."/>
            <person name="Zou C."/>
            <person name="Li K."/>
            <person name="Wang K."/>
            <person name="Li T."/>
            <person name="Gao L."/>
            <person name="Zhang X."/>
            <person name="Wang H."/>
            <person name="Yang Z."/>
            <person name="Liu X."/>
            <person name="Jiang W."/>
            <person name="Mao L."/>
            <person name="Kong X."/>
            <person name="Jiao Y."/>
            <person name="Jia J."/>
        </authorList>
    </citation>
    <scope>NUCLEOTIDE SEQUENCE [LARGE SCALE GENOMIC DNA]</scope>
    <source>
        <strain evidence="3">cv. AL8/78</strain>
    </source>
</reference>
<proteinExistence type="predicted"/>
<reference evidence="2" key="3">
    <citation type="journal article" date="2017" name="Nature">
        <title>Genome sequence of the progenitor of the wheat D genome Aegilops tauschii.</title>
        <authorList>
            <person name="Luo M.C."/>
            <person name="Gu Y.Q."/>
            <person name="Puiu D."/>
            <person name="Wang H."/>
            <person name="Twardziok S.O."/>
            <person name="Deal K.R."/>
            <person name="Huo N."/>
            <person name="Zhu T."/>
            <person name="Wang L."/>
            <person name="Wang Y."/>
            <person name="McGuire P.E."/>
            <person name="Liu S."/>
            <person name="Long H."/>
            <person name="Ramasamy R.K."/>
            <person name="Rodriguez J.C."/>
            <person name="Van S.L."/>
            <person name="Yuan L."/>
            <person name="Wang Z."/>
            <person name="Xia Z."/>
            <person name="Xiao L."/>
            <person name="Anderson O.D."/>
            <person name="Ouyang S."/>
            <person name="Liang Y."/>
            <person name="Zimin A.V."/>
            <person name="Pertea G."/>
            <person name="Qi P."/>
            <person name="Bennetzen J.L."/>
            <person name="Dai X."/>
            <person name="Dawson M.W."/>
            <person name="Muller H.G."/>
            <person name="Kugler K."/>
            <person name="Rivarola-Duarte L."/>
            <person name="Spannagl M."/>
            <person name="Mayer K.F.X."/>
            <person name="Lu F.H."/>
            <person name="Bevan M.W."/>
            <person name="Leroy P."/>
            <person name="Li P."/>
            <person name="You F.M."/>
            <person name="Sun Q."/>
            <person name="Liu Z."/>
            <person name="Lyons E."/>
            <person name="Wicker T."/>
            <person name="Salzberg S.L."/>
            <person name="Devos K.M."/>
            <person name="Dvorak J."/>
        </authorList>
    </citation>
    <scope>NUCLEOTIDE SEQUENCE [LARGE SCALE GENOMIC DNA]</scope>
    <source>
        <strain evidence="2">cv. AL8/78</strain>
    </source>
</reference>
<dbReference type="Gramene" id="AET7Gv20438800.1">
    <property type="protein sequence ID" value="AET7Gv20438800.1"/>
    <property type="gene ID" value="AET7Gv20438800"/>
</dbReference>
<sequence length="169" mass="17788">MSFCTCLIEESIPPASITISLLRRRALALDCIVLRQCQAPGGGGLAAEIRIGMQMRRPRPPLLLVAAPAGAALLRVPRGLVRGCGRICAVLLLVVQQGGGVGGRLLRPPPDPHRRGRRWGRREGGGSDGGGGGDLGRVQIKEGRLLGCWLAFYASSSSCPCSHLFMGGQ</sequence>
<keyword evidence="3" id="KW-1185">Reference proteome</keyword>
<dbReference type="AlphaFoldDB" id="A0A453R2W1"/>
<evidence type="ECO:0000256" key="1">
    <source>
        <dbReference type="SAM" id="MobiDB-lite"/>
    </source>
</evidence>
<dbReference type="Proteomes" id="UP000015105">
    <property type="component" value="Chromosome 7D"/>
</dbReference>
<evidence type="ECO:0000313" key="3">
    <source>
        <dbReference type="Proteomes" id="UP000015105"/>
    </source>
</evidence>
<organism evidence="2 3">
    <name type="scientific">Aegilops tauschii subsp. strangulata</name>
    <name type="common">Goatgrass</name>
    <dbReference type="NCBI Taxonomy" id="200361"/>
    <lineage>
        <taxon>Eukaryota</taxon>
        <taxon>Viridiplantae</taxon>
        <taxon>Streptophyta</taxon>
        <taxon>Embryophyta</taxon>
        <taxon>Tracheophyta</taxon>
        <taxon>Spermatophyta</taxon>
        <taxon>Magnoliopsida</taxon>
        <taxon>Liliopsida</taxon>
        <taxon>Poales</taxon>
        <taxon>Poaceae</taxon>
        <taxon>BOP clade</taxon>
        <taxon>Pooideae</taxon>
        <taxon>Triticodae</taxon>
        <taxon>Triticeae</taxon>
        <taxon>Triticinae</taxon>
        <taxon>Aegilops</taxon>
    </lineage>
</organism>
<reference evidence="2" key="4">
    <citation type="submission" date="2019-03" db="UniProtKB">
        <authorList>
            <consortium name="EnsemblPlants"/>
        </authorList>
    </citation>
    <scope>IDENTIFICATION</scope>
</reference>
<name>A0A453R2W1_AEGTS</name>
<reference evidence="2" key="5">
    <citation type="journal article" date="2021" name="G3 (Bethesda)">
        <title>Aegilops tauschii genome assembly Aet v5.0 features greater sequence contiguity and improved annotation.</title>
        <authorList>
            <person name="Wang L."/>
            <person name="Zhu T."/>
            <person name="Rodriguez J.C."/>
            <person name="Deal K.R."/>
            <person name="Dubcovsky J."/>
            <person name="McGuire P.E."/>
            <person name="Lux T."/>
            <person name="Spannagl M."/>
            <person name="Mayer K.F.X."/>
            <person name="Baldrich P."/>
            <person name="Meyers B.C."/>
            <person name="Huo N."/>
            <person name="Gu Y.Q."/>
            <person name="Zhou H."/>
            <person name="Devos K.M."/>
            <person name="Bennetzen J.L."/>
            <person name="Unver T."/>
            <person name="Budak H."/>
            <person name="Gulick P.J."/>
            <person name="Galiba G."/>
            <person name="Kalapos B."/>
            <person name="Nelson D.R."/>
            <person name="Li P."/>
            <person name="You F.M."/>
            <person name="Luo M.C."/>
            <person name="Dvorak J."/>
        </authorList>
    </citation>
    <scope>NUCLEOTIDE SEQUENCE [LARGE SCALE GENOMIC DNA]</scope>
    <source>
        <strain evidence="2">cv. AL8/78</strain>
    </source>
</reference>
<evidence type="ECO:0000313" key="2">
    <source>
        <dbReference type="EnsemblPlants" id="AET7Gv20438800.1"/>
    </source>
</evidence>
<dbReference type="EnsemblPlants" id="AET7Gv20438800.1">
    <property type="protein sequence ID" value="AET7Gv20438800.1"/>
    <property type="gene ID" value="AET7Gv20438800"/>
</dbReference>
<accession>A0A453R2W1</accession>
<protein>
    <submittedName>
        <fullName evidence="2">Uncharacterized protein</fullName>
    </submittedName>
</protein>
<feature type="region of interest" description="Disordered" evidence="1">
    <location>
        <begin position="104"/>
        <end position="134"/>
    </location>
</feature>